<dbReference type="Pfam" id="PF13637">
    <property type="entry name" value="Ank_4"/>
    <property type="match status" value="1"/>
</dbReference>
<reference evidence="2" key="1">
    <citation type="submission" date="2019-03" db="EMBL/GenBank/DDBJ databases">
        <title>Long read genome sequence of the mycoparasitic Pythium oligandrum ATCC 38472 isolated from sugarbeet rhizosphere.</title>
        <authorList>
            <person name="Gaulin E."/>
        </authorList>
    </citation>
    <scope>NUCLEOTIDE SEQUENCE</scope>
    <source>
        <strain evidence="2">ATCC 38472_TT</strain>
    </source>
</reference>
<name>A0A8K1FDQ8_PYTOL</name>
<evidence type="ECO:0000256" key="1">
    <source>
        <dbReference type="SAM" id="MobiDB-lite"/>
    </source>
</evidence>
<comment type="caution">
    <text evidence="2">The sequence shown here is derived from an EMBL/GenBank/DDBJ whole genome shotgun (WGS) entry which is preliminary data.</text>
</comment>
<protein>
    <recommendedName>
        <fullName evidence="4">Ankyrin repeat-containing domain</fullName>
    </recommendedName>
</protein>
<dbReference type="SUPFAM" id="SSF140860">
    <property type="entry name" value="Pseudo ankyrin repeat-like"/>
    <property type="match status" value="1"/>
</dbReference>
<dbReference type="PANTHER" id="PTHR46586">
    <property type="entry name" value="ANKYRIN REPEAT-CONTAINING PROTEIN"/>
    <property type="match status" value="1"/>
</dbReference>
<evidence type="ECO:0000313" key="3">
    <source>
        <dbReference type="Proteomes" id="UP000794436"/>
    </source>
</evidence>
<dbReference type="EMBL" id="SPLM01000111">
    <property type="protein sequence ID" value="TMW58636.1"/>
    <property type="molecule type" value="Genomic_DNA"/>
</dbReference>
<accession>A0A8K1FDQ8</accession>
<sequence>MAKKRRVRAVADDGGPEKTERASKMKMEVLTSPALVRSIASFLPGLPYRLLELETKHGITPAARRKARIDYNEVLMLTPPRGYAEVSDVEAFVRAEATYHAMNRSFLELAMEANDQRSLEMICELRRRKEFKFDRRRRFDYPLRATVSIHAMDEAAVNGHLQVVEYLHEASSEGCTTRAMGEAAGNGNLHVVKWLHEHRTEGCTTQAMRNAAENGHFEILQFVHECRTEGCTIEAIESAARSGHLEIVQFLHEVCGLRITQGVLYCALDHIELMRFVLEDCDPDLKRGICMDLASTPSVLWI</sequence>
<dbReference type="Proteomes" id="UP000794436">
    <property type="component" value="Unassembled WGS sequence"/>
</dbReference>
<feature type="region of interest" description="Disordered" evidence="1">
    <location>
        <begin position="1"/>
        <end position="22"/>
    </location>
</feature>
<dbReference type="InterPro" id="IPR036770">
    <property type="entry name" value="Ankyrin_rpt-contain_sf"/>
</dbReference>
<dbReference type="PANTHER" id="PTHR46586:SF3">
    <property type="entry name" value="ANKYRIN REPEAT-CONTAINING PROTEIN"/>
    <property type="match status" value="1"/>
</dbReference>
<evidence type="ECO:0008006" key="4">
    <source>
        <dbReference type="Google" id="ProtNLM"/>
    </source>
</evidence>
<dbReference type="InterPro" id="IPR002110">
    <property type="entry name" value="Ankyrin_rpt"/>
</dbReference>
<feature type="compositionally biased region" description="Basic and acidic residues" evidence="1">
    <location>
        <begin position="9"/>
        <end position="22"/>
    </location>
</feature>
<organism evidence="2 3">
    <name type="scientific">Pythium oligandrum</name>
    <name type="common">Mycoparasitic fungus</name>
    <dbReference type="NCBI Taxonomy" id="41045"/>
    <lineage>
        <taxon>Eukaryota</taxon>
        <taxon>Sar</taxon>
        <taxon>Stramenopiles</taxon>
        <taxon>Oomycota</taxon>
        <taxon>Peronosporomycetes</taxon>
        <taxon>Pythiales</taxon>
        <taxon>Pythiaceae</taxon>
        <taxon>Pythium</taxon>
    </lineage>
</organism>
<proteinExistence type="predicted"/>
<dbReference type="AlphaFoldDB" id="A0A8K1FDQ8"/>
<dbReference type="InterPro" id="IPR052050">
    <property type="entry name" value="SecEffector_AnkRepeat"/>
</dbReference>
<keyword evidence="3" id="KW-1185">Reference proteome</keyword>
<gene>
    <name evidence="2" type="ORF">Poli38472_010195</name>
</gene>
<dbReference type="OrthoDB" id="67499at2759"/>
<dbReference type="Gene3D" id="1.25.40.20">
    <property type="entry name" value="Ankyrin repeat-containing domain"/>
    <property type="match status" value="1"/>
</dbReference>
<evidence type="ECO:0000313" key="2">
    <source>
        <dbReference type="EMBL" id="TMW58636.1"/>
    </source>
</evidence>